<keyword evidence="5 13" id="KW-0812">Transmembrane</keyword>
<evidence type="ECO:0000256" key="8">
    <source>
        <dbReference type="ARBA" id="ARBA00023034"/>
    </source>
</evidence>
<dbReference type="EC" id="2.4.-.-" evidence="13"/>
<keyword evidence="10" id="KW-0325">Glycoprotein</keyword>
<evidence type="ECO:0000256" key="13">
    <source>
        <dbReference type="RuleBase" id="RU363127"/>
    </source>
</evidence>
<keyword evidence="4 13" id="KW-0808">Transferase</keyword>
<evidence type="ECO:0000256" key="12">
    <source>
        <dbReference type="PIRSR" id="PIRSR605027-1"/>
    </source>
</evidence>
<dbReference type="EMBL" id="JAMYWD010000008">
    <property type="protein sequence ID" value="KAJ4963474.1"/>
    <property type="molecule type" value="Genomic_DNA"/>
</dbReference>
<keyword evidence="3" id="KW-0328">Glycosyltransferase</keyword>
<dbReference type="GO" id="GO:0071555">
    <property type="term" value="P:cell wall organization"/>
    <property type="evidence" value="ECO:0007669"/>
    <property type="project" value="UniProtKB-KW"/>
</dbReference>
<evidence type="ECO:0000313" key="15">
    <source>
        <dbReference type="EMBL" id="KAJ4963474.1"/>
    </source>
</evidence>
<keyword evidence="16" id="KW-1185">Reference proteome</keyword>
<dbReference type="FunFam" id="3.90.550.10:FF:000096">
    <property type="entry name" value="Glycosyltransferases"/>
    <property type="match status" value="1"/>
</dbReference>
<evidence type="ECO:0000256" key="10">
    <source>
        <dbReference type="ARBA" id="ARBA00023180"/>
    </source>
</evidence>
<proteinExistence type="inferred from homology"/>
<evidence type="ECO:0000256" key="6">
    <source>
        <dbReference type="ARBA" id="ARBA00022968"/>
    </source>
</evidence>
<keyword evidence="7 13" id="KW-1133">Transmembrane helix</keyword>
<dbReference type="PANTHER" id="PTHR10896:SF17">
    <property type="entry name" value="BETA-1,4-XYLOSYLTRANSFERASE IRX14H-RELATED"/>
    <property type="match status" value="1"/>
</dbReference>
<dbReference type="GO" id="GO:0042285">
    <property type="term" value="F:xylosyltransferase activity"/>
    <property type="evidence" value="ECO:0007669"/>
    <property type="project" value="TreeGrafter"/>
</dbReference>
<protein>
    <recommendedName>
        <fullName evidence="13">Glycosyltransferases</fullName>
        <ecNumber evidence="13">2.4.-.-</ecNumber>
    </recommendedName>
</protein>
<dbReference type="Gene3D" id="3.90.550.10">
    <property type="entry name" value="Spore Coat Polysaccharide Biosynthesis Protein SpsA, Chain A"/>
    <property type="match status" value="1"/>
</dbReference>
<evidence type="ECO:0000256" key="7">
    <source>
        <dbReference type="ARBA" id="ARBA00022989"/>
    </source>
</evidence>
<dbReference type="InterPro" id="IPR029044">
    <property type="entry name" value="Nucleotide-diphossugar_trans"/>
</dbReference>
<dbReference type="Proteomes" id="UP001141806">
    <property type="component" value="Unassembled WGS sequence"/>
</dbReference>
<comment type="similarity">
    <text evidence="2 13">Belongs to the glycosyltransferase 43 family.</text>
</comment>
<comment type="caution">
    <text evidence="15">The sequence shown here is derived from an EMBL/GenBank/DDBJ whole genome shotgun (WGS) entry which is preliminary data.</text>
</comment>
<dbReference type="GO" id="GO:0015018">
    <property type="term" value="F:galactosylgalactosylxylosylprotein 3-beta-glucuronosyltransferase activity"/>
    <property type="evidence" value="ECO:0007669"/>
    <property type="project" value="InterPro"/>
</dbReference>
<comment type="function">
    <text evidence="13">Involved in the synthesis of glucuronoxylan hemicellulose in secondary cell walls.</text>
</comment>
<feature type="region of interest" description="Disordered" evidence="14">
    <location>
        <begin position="437"/>
        <end position="467"/>
    </location>
</feature>
<dbReference type="OrthoDB" id="675023at2759"/>
<name>A0A9Q0HH28_9MAGN</name>
<organism evidence="15 16">
    <name type="scientific">Protea cynaroides</name>
    <dbReference type="NCBI Taxonomy" id="273540"/>
    <lineage>
        <taxon>Eukaryota</taxon>
        <taxon>Viridiplantae</taxon>
        <taxon>Streptophyta</taxon>
        <taxon>Embryophyta</taxon>
        <taxon>Tracheophyta</taxon>
        <taxon>Spermatophyta</taxon>
        <taxon>Magnoliopsida</taxon>
        <taxon>Proteales</taxon>
        <taxon>Proteaceae</taxon>
        <taxon>Protea</taxon>
    </lineage>
</organism>
<dbReference type="GO" id="GO:0010417">
    <property type="term" value="P:glucuronoxylan biosynthetic process"/>
    <property type="evidence" value="ECO:0007669"/>
    <property type="project" value="TreeGrafter"/>
</dbReference>
<keyword evidence="11 13" id="KW-0961">Cell wall biogenesis/degradation</keyword>
<gene>
    <name evidence="15" type="ORF">NE237_023413</name>
</gene>
<evidence type="ECO:0000313" key="16">
    <source>
        <dbReference type="Proteomes" id="UP001141806"/>
    </source>
</evidence>
<dbReference type="SUPFAM" id="SSF53448">
    <property type="entry name" value="Nucleotide-diphospho-sugar transferases"/>
    <property type="match status" value="1"/>
</dbReference>
<keyword evidence="9 13" id="KW-0472">Membrane</keyword>
<dbReference type="Pfam" id="PF03360">
    <property type="entry name" value="Glyco_transf_43"/>
    <property type="match status" value="1"/>
</dbReference>
<evidence type="ECO:0000256" key="9">
    <source>
        <dbReference type="ARBA" id="ARBA00023136"/>
    </source>
</evidence>
<dbReference type="GO" id="GO:0000139">
    <property type="term" value="C:Golgi membrane"/>
    <property type="evidence" value="ECO:0007669"/>
    <property type="project" value="UniProtKB-SubCell"/>
</dbReference>
<dbReference type="PANTHER" id="PTHR10896">
    <property type="entry name" value="GALACTOSYLGALACTOSYLXYLOSYLPROTEIN 3-BETA-GLUCURONOSYLTRANSFERASE BETA-1,3-GLUCURONYLTRANSFERASE"/>
    <property type="match status" value="1"/>
</dbReference>
<feature type="active site" description="Proton donor/acceptor" evidence="12">
    <location>
        <position position="397"/>
    </location>
</feature>
<dbReference type="InterPro" id="IPR005027">
    <property type="entry name" value="Glyco_trans_43"/>
</dbReference>
<evidence type="ECO:0000256" key="2">
    <source>
        <dbReference type="ARBA" id="ARBA00007706"/>
    </source>
</evidence>
<feature type="transmembrane region" description="Helical" evidence="13">
    <location>
        <begin position="37"/>
        <end position="59"/>
    </location>
</feature>
<dbReference type="GO" id="GO:0009834">
    <property type="term" value="P:plant-type secondary cell wall biogenesis"/>
    <property type="evidence" value="ECO:0007669"/>
    <property type="project" value="TreeGrafter"/>
</dbReference>
<comment type="subcellular location">
    <subcellularLocation>
        <location evidence="1 13">Golgi apparatus membrane</location>
        <topology evidence="1 13">Single-pass type II membrane protein</topology>
    </subcellularLocation>
</comment>
<keyword evidence="8 13" id="KW-0333">Golgi apparatus</keyword>
<evidence type="ECO:0000256" key="3">
    <source>
        <dbReference type="ARBA" id="ARBA00022676"/>
    </source>
</evidence>
<keyword evidence="6 13" id="KW-0735">Signal-anchor</keyword>
<accession>A0A9Q0HH28</accession>
<evidence type="ECO:0000256" key="4">
    <source>
        <dbReference type="ARBA" id="ARBA00022679"/>
    </source>
</evidence>
<evidence type="ECO:0000256" key="1">
    <source>
        <dbReference type="ARBA" id="ARBA00004323"/>
    </source>
</evidence>
<evidence type="ECO:0000256" key="14">
    <source>
        <dbReference type="SAM" id="MobiDB-lite"/>
    </source>
</evidence>
<evidence type="ECO:0000256" key="5">
    <source>
        <dbReference type="ARBA" id="ARBA00022692"/>
    </source>
</evidence>
<evidence type="ECO:0000256" key="11">
    <source>
        <dbReference type="ARBA" id="ARBA00023316"/>
    </source>
</evidence>
<sequence length="467" mass="51843">MKLWMMQQNLNNRRNNNFRVNGILDSGVEGVYKSPPALFYFVLHGLFCLFSLVMGFRFARLIIFLFLSTNNNSTSITDYLYNTTTTPILTSPTVITTNVANGLTLDSPPATPTLQNPDTVSNQSTPVSTGSHIIVGRHGIQIRAWPHPDPIEVMKAHRIMERVQAGQRLLYGIKNPKPLIVITPTYVRTFQNLHLTGLMHSLMLAPYNVTWIVVEAGGPTRETAALLAKSGCRTIHIGFDQRMPILWEDRHRMESRMRLRALRVVRDQRLDGIVVFGDDSNIHSKELFDEIQSVKWIGAVSVGILAHSGNPDEQGDENSPLPVQGPACNSSGNLVGWNTFNPLSHGEKIGDNETVLPMKLEWAGFVLNSRLVWKEAEGKPEWVKDLETLENDGGDLESPLSLLKNGSVVEPLGSCGSKVLLWWLRVEAREDGKFPSGWIADSPSEITSGKKVGGTQEHKGKHTDKTG</sequence>
<dbReference type="AlphaFoldDB" id="A0A9Q0HH28"/>
<reference evidence="15" key="1">
    <citation type="journal article" date="2023" name="Plant J.">
        <title>The genome of the king protea, Protea cynaroides.</title>
        <authorList>
            <person name="Chang J."/>
            <person name="Duong T.A."/>
            <person name="Schoeman C."/>
            <person name="Ma X."/>
            <person name="Roodt D."/>
            <person name="Barker N."/>
            <person name="Li Z."/>
            <person name="Van de Peer Y."/>
            <person name="Mizrachi E."/>
        </authorList>
    </citation>
    <scope>NUCLEOTIDE SEQUENCE</scope>
    <source>
        <tissue evidence="15">Young leaves</tissue>
    </source>
</reference>